<comment type="caution">
    <text evidence="1">The sequence shown here is derived from an EMBL/GenBank/DDBJ whole genome shotgun (WGS) entry which is preliminary data.</text>
</comment>
<evidence type="ECO:0000313" key="2">
    <source>
        <dbReference type="Proteomes" id="UP001610104"/>
    </source>
</evidence>
<evidence type="ECO:0000313" key="1">
    <source>
        <dbReference type="EMBL" id="MFH6767444.1"/>
    </source>
</evidence>
<accession>A0ABW7MLB9</accession>
<dbReference type="EMBL" id="JBAWKC010000001">
    <property type="protein sequence ID" value="MFH6767444.1"/>
    <property type="molecule type" value="Genomic_DNA"/>
</dbReference>
<dbReference type="Proteomes" id="UP001610104">
    <property type="component" value="Unassembled WGS sequence"/>
</dbReference>
<organism evidence="1 2">
    <name type="scientific">Gaetbulibacter aquiaggeris</name>
    <dbReference type="NCBI Taxonomy" id="1735373"/>
    <lineage>
        <taxon>Bacteria</taxon>
        <taxon>Pseudomonadati</taxon>
        <taxon>Bacteroidota</taxon>
        <taxon>Flavobacteriia</taxon>
        <taxon>Flavobacteriales</taxon>
        <taxon>Flavobacteriaceae</taxon>
        <taxon>Gaetbulibacter</taxon>
    </lineage>
</organism>
<dbReference type="RefSeq" id="WP_395436743.1">
    <property type="nucleotide sequence ID" value="NZ_JBAWKC010000001.1"/>
</dbReference>
<protein>
    <submittedName>
        <fullName evidence="1">Uncharacterized protein</fullName>
    </submittedName>
</protein>
<reference evidence="1 2" key="1">
    <citation type="submission" date="2024-02" db="EMBL/GenBank/DDBJ databases">
        <title>A Gaetbulibacter species isolated from tidal flats and genomic insights of their niches.</title>
        <authorList>
            <person name="Ye Y."/>
        </authorList>
    </citation>
    <scope>NUCLEOTIDE SEQUENCE [LARGE SCALE GENOMIC DNA]</scope>
    <source>
        <strain evidence="1 2">KEM-8</strain>
    </source>
</reference>
<proteinExistence type="predicted"/>
<gene>
    <name evidence="1" type="ORF">V8G56_01745</name>
</gene>
<sequence length="131" mass="14753">MKKPYLLPFVSCLIFMVFQCEEDSIPTMEYEQNTLIASKKIIEDLAASSFCNESTECKFIAFGSKPCGEPWSYLIYSTSIDTTELEGLVEVFNQNEDAFNKKWDVVSDCSAALPPTSVNCENNTCIPVYQN</sequence>
<keyword evidence="2" id="KW-1185">Reference proteome</keyword>
<name>A0ABW7MLB9_9FLAO</name>